<dbReference type="OrthoDB" id="9815657at2"/>
<dbReference type="Gene3D" id="1.20.58.520">
    <property type="entry name" value="Amidohydrolase"/>
    <property type="match status" value="1"/>
</dbReference>
<dbReference type="STRING" id="1300341.I595_1701"/>
<dbReference type="InterPro" id="IPR006680">
    <property type="entry name" value="Amidohydro-rel"/>
</dbReference>
<dbReference type="InterPro" id="IPR051781">
    <property type="entry name" value="Metallo-dep_Hydrolase"/>
</dbReference>
<evidence type="ECO:0000313" key="2">
    <source>
        <dbReference type="EMBL" id="KPM32052.1"/>
    </source>
</evidence>
<dbReference type="PANTHER" id="PTHR43135">
    <property type="entry name" value="ALPHA-D-RIBOSE 1-METHYLPHOSPHONATE 5-TRIPHOSPHATE DIPHOSPHATASE"/>
    <property type="match status" value="1"/>
</dbReference>
<dbReference type="InterPro" id="IPR032466">
    <property type="entry name" value="Metal_Hydrolase"/>
</dbReference>
<dbReference type="EMBL" id="LDJX01000003">
    <property type="protein sequence ID" value="KPM32052.1"/>
    <property type="molecule type" value="Genomic_DNA"/>
</dbReference>
<dbReference type="Gene3D" id="2.30.40.10">
    <property type="entry name" value="Urease, subunit C, domain 1"/>
    <property type="match status" value="1"/>
</dbReference>
<protein>
    <submittedName>
        <fullName evidence="2">Dihydroorotase</fullName>
    </submittedName>
</protein>
<gene>
    <name evidence="2" type="ORF">I595_1701</name>
</gene>
<dbReference type="Pfam" id="PF01979">
    <property type="entry name" value="Amidohydro_1"/>
    <property type="match status" value="1"/>
</dbReference>
<dbReference type="AlphaFoldDB" id="A0A0N8H408"/>
<dbReference type="PANTHER" id="PTHR43135:SF3">
    <property type="entry name" value="ALPHA-D-RIBOSE 1-METHYLPHOSPHONATE 5-TRIPHOSPHATE DIPHOSPHATASE"/>
    <property type="match status" value="1"/>
</dbReference>
<dbReference type="Proteomes" id="UP000050280">
    <property type="component" value="Unassembled WGS sequence"/>
</dbReference>
<reference evidence="2 3" key="1">
    <citation type="submission" date="2015-09" db="EMBL/GenBank/DDBJ databases">
        <title>Genome sequence of the marine flavobacterium Croceitalea dokdonensis DOKDO 023 that contains proton- and sodium-pumping rhodopsins.</title>
        <authorList>
            <person name="Kwon S.-K."/>
            <person name="Lee H.K."/>
            <person name="Kwak M.-J."/>
            <person name="Kim J.F."/>
        </authorList>
    </citation>
    <scope>NUCLEOTIDE SEQUENCE [LARGE SCALE GENOMIC DNA]</scope>
    <source>
        <strain evidence="2 3">DOKDO 023</strain>
    </source>
</reference>
<dbReference type="Gene3D" id="3.40.50.10910">
    <property type="entry name" value="Amidohydrolase"/>
    <property type="match status" value="1"/>
</dbReference>
<sequence length="491" mass="54548">MTKIRKSVLGIILIVLLWSCQSEKTKQIEADWLIANITVIDVETGDELPNSYVAIIGDSISAVLDEQVTIQDTTKVIDGTGKYLIPSFWDMHAHVSFNHKYQQGLLVANGVAGVREMWGKMDIIDSIRQETKKGNMIAPEIYTSSAIIGGDPPYWPGSDIVGNAEQAKSVLQNQANEGVDFFKIYSLLNKDAYMAIAEESKRLGIPFAGHVPESVSLFQAIDAGQATTEHLMRFIPSCSTAEEEFYGTAGLSSFVAEKIERSLETFSQEKYDSLVQKLAKSDTWLVPTMVTKRGIAMATDTILLSVDPEINPLIKFMPAHSVAVWKMMPQFAEMKFGDGFFEANRKRYEKEMSLLGDMQDKGVKFLVGTDYANPHCYPGFSMHTEMQLLVEGGFSPFEALQAATYNPALFFKKTNEMGTVADGKVANLILLNGNPREDIGNTETIEAVFLRGVYMDRNRLDGLIEESRALAEKEINEVELPGGMPIHMHMH</sequence>
<feature type="domain" description="Amidohydrolase-related" evidence="1">
    <location>
        <begin position="190"/>
        <end position="452"/>
    </location>
</feature>
<name>A0A0N8H408_9FLAO</name>
<comment type="caution">
    <text evidence="2">The sequence shown here is derived from an EMBL/GenBank/DDBJ whole genome shotgun (WGS) entry which is preliminary data.</text>
</comment>
<keyword evidence="3" id="KW-1185">Reference proteome</keyword>
<evidence type="ECO:0000313" key="3">
    <source>
        <dbReference type="Proteomes" id="UP000050280"/>
    </source>
</evidence>
<dbReference type="InterPro" id="IPR011059">
    <property type="entry name" value="Metal-dep_hydrolase_composite"/>
</dbReference>
<accession>A0A0N8H408</accession>
<dbReference type="SUPFAM" id="SSF51556">
    <property type="entry name" value="Metallo-dependent hydrolases"/>
    <property type="match status" value="1"/>
</dbReference>
<dbReference type="Gene3D" id="3.30.110.90">
    <property type="entry name" value="Amidohydrolase"/>
    <property type="match status" value="1"/>
</dbReference>
<dbReference type="SUPFAM" id="SSF51338">
    <property type="entry name" value="Composite domain of metallo-dependent hydrolases"/>
    <property type="match status" value="1"/>
</dbReference>
<dbReference type="GO" id="GO:0016810">
    <property type="term" value="F:hydrolase activity, acting on carbon-nitrogen (but not peptide) bonds"/>
    <property type="evidence" value="ECO:0007669"/>
    <property type="project" value="InterPro"/>
</dbReference>
<dbReference type="RefSeq" id="WP_054558862.1">
    <property type="nucleotide sequence ID" value="NZ_LDJX01000003.1"/>
</dbReference>
<organism evidence="2 3">
    <name type="scientific">Croceitalea dokdonensis DOKDO 023</name>
    <dbReference type="NCBI Taxonomy" id="1300341"/>
    <lineage>
        <taxon>Bacteria</taxon>
        <taxon>Pseudomonadati</taxon>
        <taxon>Bacteroidota</taxon>
        <taxon>Flavobacteriia</taxon>
        <taxon>Flavobacteriales</taxon>
        <taxon>Flavobacteriaceae</taxon>
        <taxon>Croceitalea</taxon>
    </lineage>
</organism>
<proteinExistence type="predicted"/>
<evidence type="ECO:0000259" key="1">
    <source>
        <dbReference type="Pfam" id="PF01979"/>
    </source>
</evidence>